<reference evidence="4" key="1">
    <citation type="submission" date="2025-08" db="UniProtKB">
        <authorList>
            <consortium name="RefSeq"/>
        </authorList>
    </citation>
    <scope>IDENTIFICATION</scope>
</reference>
<dbReference type="Proteomes" id="UP001652582">
    <property type="component" value="Chromosome 3"/>
</dbReference>
<accession>A0A6J1PA80</accession>
<protein>
    <submittedName>
        <fullName evidence="4">Transcription termination factor, mitochondrial</fullName>
    </submittedName>
</protein>
<dbReference type="GO" id="GO:0003676">
    <property type="term" value="F:nucleic acid binding"/>
    <property type="evidence" value="ECO:0007669"/>
    <property type="project" value="InterPro"/>
</dbReference>
<dbReference type="PANTHER" id="PTHR15437:SF6">
    <property type="entry name" value="TRANSCRIPTION TERMINATION FACTOR, MITOCHONDRIAL"/>
    <property type="match status" value="1"/>
</dbReference>
<gene>
    <name evidence="4" type="primary">LOC112058248</name>
</gene>
<name>A0A6J1PA80_BICAN</name>
<keyword evidence="2" id="KW-0809">Transit peptide</keyword>
<comment type="similarity">
    <text evidence="1">Belongs to the mTERF family.</text>
</comment>
<evidence type="ECO:0000313" key="3">
    <source>
        <dbReference type="Proteomes" id="UP001652582"/>
    </source>
</evidence>
<dbReference type="AlphaFoldDB" id="A0A6J1PA80"/>
<dbReference type="InterPro" id="IPR003690">
    <property type="entry name" value="MTERF"/>
</dbReference>
<dbReference type="RefSeq" id="XP_023954721.2">
    <property type="nucleotide sequence ID" value="XM_024098953.2"/>
</dbReference>
<dbReference type="KEGG" id="bany:112058248"/>
<proteinExistence type="inferred from homology"/>
<dbReference type="GO" id="GO:0005759">
    <property type="term" value="C:mitochondrial matrix"/>
    <property type="evidence" value="ECO:0007669"/>
    <property type="project" value="TreeGrafter"/>
</dbReference>
<dbReference type="GeneID" id="112058248"/>
<sequence>MAIRNIISVLLSKTSQFAYSRIYFGACKIVREAGNSNSELCSHFLVFPVRPISKFASNIKKEKVNDDASKIRIIKDLNFQSDDDALPFYVLPIKTLLQIYKITKKDEECGYCKNRLYYIAEKIKCPPNVLSQHIAKRTFVYNLTFDWLESSLNALLDMGVSGDRILRDLWVLKYHHKTIQERLQRVRRSGVDNLCPWMVRCSEDTLSRSIQICQETKSILGENKDTKKYLANRLNLSPDIIEDMFIKVPALKTTRAAKVKNFLDFLLEQGFSLEDITNKARILASSQNTVKQRLEKLRALGLCKINLNVLCRSRKGFQKYCESIENIGKS</sequence>
<dbReference type="GO" id="GO:0006393">
    <property type="term" value="P:termination of mitochondrial transcription"/>
    <property type="evidence" value="ECO:0007669"/>
    <property type="project" value="TreeGrafter"/>
</dbReference>
<evidence type="ECO:0000256" key="1">
    <source>
        <dbReference type="ARBA" id="ARBA00007692"/>
    </source>
</evidence>
<dbReference type="InterPro" id="IPR038538">
    <property type="entry name" value="MTERF_sf"/>
</dbReference>
<organism evidence="3 4">
    <name type="scientific">Bicyclus anynana</name>
    <name type="common">Squinting bush brown butterfly</name>
    <dbReference type="NCBI Taxonomy" id="110368"/>
    <lineage>
        <taxon>Eukaryota</taxon>
        <taxon>Metazoa</taxon>
        <taxon>Ecdysozoa</taxon>
        <taxon>Arthropoda</taxon>
        <taxon>Hexapoda</taxon>
        <taxon>Insecta</taxon>
        <taxon>Pterygota</taxon>
        <taxon>Neoptera</taxon>
        <taxon>Endopterygota</taxon>
        <taxon>Lepidoptera</taxon>
        <taxon>Glossata</taxon>
        <taxon>Ditrysia</taxon>
        <taxon>Papilionoidea</taxon>
        <taxon>Nymphalidae</taxon>
        <taxon>Satyrinae</taxon>
        <taxon>Satyrini</taxon>
        <taxon>Mycalesina</taxon>
        <taxon>Bicyclus</taxon>
    </lineage>
</organism>
<evidence type="ECO:0000313" key="4">
    <source>
        <dbReference type="RefSeq" id="XP_023954721.2"/>
    </source>
</evidence>
<keyword evidence="3" id="KW-1185">Reference proteome</keyword>
<evidence type="ECO:0000256" key="2">
    <source>
        <dbReference type="ARBA" id="ARBA00022946"/>
    </source>
</evidence>
<dbReference type="Gene3D" id="1.25.70.10">
    <property type="entry name" value="Transcription termination factor 3, mitochondrial"/>
    <property type="match status" value="1"/>
</dbReference>
<dbReference type="OrthoDB" id="75923at2759"/>
<dbReference type="PANTHER" id="PTHR15437">
    <property type="entry name" value="TRANSCRIPTION TERMINATION FACTOR, MITOCHONDRIAL"/>
    <property type="match status" value="1"/>
</dbReference>